<proteinExistence type="predicted"/>
<dbReference type="Pfam" id="PF00004">
    <property type="entry name" value="AAA"/>
    <property type="match status" value="1"/>
</dbReference>
<evidence type="ECO:0000259" key="6">
    <source>
        <dbReference type="SMART" id="SM00382"/>
    </source>
</evidence>
<dbReference type="Gene3D" id="3.40.50.300">
    <property type="entry name" value="P-loop containing nucleotide triphosphate hydrolases"/>
    <property type="match status" value="1"/>
</dbReference>
<dbReference type="PANTHER" id="PTHR23389:SF3">
    <property type="entry name" value="CHROMOSOME TRANSMISSION FIDELITY PROTEIN 18 HOMOLOG"/>
    <property type="match status" value="1"/>
</dbReference>
<evidence type="ECO:0000313" key="8">
    <source>
        <dbReference type="Proteomes" id="UP000478008"/>
    </source>
</evidence>
<dbReference type="GO" id="GO:0003677">
    <property type="term" value="F:DNA binding"/>
    <property type="evidence" value="ECO:0007669"/>
    <property type="project" value="TreeGrafter"/>
</dbReference>
<evidence type="ECO:0000313" key="7">
    <source>
        <dbReference type="EMBL" id="VUG20309.1"/>
    </source>
</evidence>
<dbReference type="InterPro" id="IPR003959">
    <property type="entry name" value="ATPase_AAA_core"/>
</dbReference>
<feature type="region of interest" description="Disordered" evidence="5">
    <location>
        <begin position="213"/>
        <end position="237"/>
    </location>
</feature>
<reference evidence="7 8" key="1">
    <citation type="submission" date="2019-07" db="EMBL/GenBank/DDBJ databases">
        <authorList>
            <person name="Friedrich A."/>
            <person name="Schacherer J."/>
        </authorList>
    </citation>
    <scope>NUCLEOTIDE SEQUENCE [LARGE SCALE GENOMIC DNA]</scope>
</reference>
<dbReference type="GO" id="GO:0005634">
    <property type="term" value="C:nucleus"/>
    <property type="evidence" value="ECO:0007669"/>
    <property type="project" value="TreeGrafter"/>
</dbReference>
<feature type="domain" description="AAA+ ATPase" evidence="6">
    <location>
        <begin position="241"/>
        <end position="389"/>
    </location>
</feature>
<organism evidence="7 8">
    <name type="scientific">Dekkera bruxellensis</name>
    <name type="common">Brettanomyces custersii</name>
    <dbReference type="NCBI Taxonomy" id="5007"/>
    <lineage>
        <taxon>Eukaryota</taxon>
        <taxon>Fungi</taxon>
        <taxon>Dikarya</taxon>
        <taxon>Ascomycota</taxon>
        <taxon>Saccharomycotina</taxon>
        <taxon>Pichiomycetes</taxon>
        <taxon>Pichiales</taxon>
        <taxon>Pichiaceae</taxon>
        <taxon>Brettanomyces</taxon>
    </lineage>
</organism>
<evidence type="ECO:0000256" key="5">
    <source>
        <dbReference type="SAM" id="MobiDB-lite"/>
    </source>
</evidence>
<dbReference type="GO" id="GO:0006260">
    <property type="term" value="P:DNA replication"/>
    <property type="evidence" value="ECO:0007669"/>
    <property type="project" value="UniProtKB-KW"/>
</dbReference>
<dbReference type="SMART" id="SM00382">
    <property type="entry name" value="AAA"/>
    <property type="match status" value="1"/>
</dbReference>
<dbReference type="InterPro" id="IPR027417">
    <property type="entry name" value="P-loop_NTPase"/>
</dbReference>
<dbReference type="GO" id="GO:0016887">
    <property type="term" value="F:ATP hydrolysis activity"/>
    <property type="evidence" value="ECO:0007669"/>
    <property type="project" value="InterPro"/>
</dbReference>
<feature type="coiled-coil region" evidence="4">
    <location>
        <begin position="705"/>
        <end position="732"/>
    </location>
</feature>
<dbReference type="InterPro" id="IPR003593">
    <property type="entry name" value="AAA+_ATPase"/>
</dbReference>
<gene>
    <name evidence="7" type="ORF">DEBR0S7_01002G</name>
</gene>
<dbReference type="GO" id="GO:0005524">
    <property type="term" value="F:ATP binding"/>
    <property type="evidence" value="ECO:0007669"/>
    <property type="project" value="UniProtKB-KW"/>
</dbReference>
<keyword evidence="2" id="KW-0547">Nucleotide-binding</keyword>
<dbReference type="Proteomes" id="UP000478008">
    <property type="component" value="Unassembled WGS sequence"/>
</dbReference>
<keyword evidence="8" id="KW-1185">Reference proteome</keyword>
<dbReference type="Gene3D" id="1.10.8.60">
    <property type="match status" value="1"/>
</dbReference>
<protein>
    <submittedName>
        <fullName evidence="7">DEBR0S7_01002g1_1</fullName>
    </submittedName>
</protein>
<evidence type="ECO:0000256" key="1">
    <source>
        <dbReference type="ARBA" id="ARBA00022705"/>
    </source>
</evidence>
<accession>A0A7D9H5N8</accession>
<dbReference type="PANTHER" id="PTHR23389">
    <property type="entry name" value="CHROMOSOME TRANSMISSION FIDELITY FACTOR 18"/>
    <property type="match status" value="1"/>
</dbReference>
<dbReference type="AlphaFoldDB" id="A0A7D9H5N8"/>
<keyword evidence="3" id="KW-0067">ATP-binding</keyword>
<evidence type="ECO:0000256" key="4">
    <source>
        <dbReference type="SAM" id="Coils"/>
    </source>
</evidence>
<keyword evidence="4" id="KW-0175">Coiled coil</keyword>
<keyword evidence="1" id="KW-0235">DNA replication</keyword>
<evidence type="ECO:0000256" key="3">
    <source>
        <dbReference type="ARBA" id="ARBA00022840"/>
    </source>
</evidence>
<name>A0A7D9H5N8_DEKBR</name>
<dbReference type="CDD" id="cd18140">
    <property type="entry name" value="HLD_clamp_RFC"/>
    <property type="match status" value="1"/>
</dbReference>
<dbReference type="SUPFAM" id="SSF52540">
    <property type="entry name" value="P-loop containing nucleoside triphosphate hydrolases"/>
    <property type="match status" value="1"/>
</dbReference>
<dbReference type="InterPro" id="IPR047854">
    <property type="entry name" value="RFC_lid"/>
</dbReference>
<dbReference type="EMBL" id="CABFWN010000007">
    <property type="protein sequence ID" value="VUG20309.1"/>
    <property type="molecule type" value="Genomic_DNA"/>
</dbReference>
<dbReference type="CDD" id="cd00009">
    <property type="entry name" value="AAA"/>
    <property type="match status" value="1"/>
</dbReference>
<sequence>MPELKLDFSKSLLGQTQVEVRDEQTSASKLDNSSSDLNTVLKKDIEYYGSIDAVSSKVIVLSNGKKVKLKPRKKEGSQKNARKSTSSLDADIAREMGVLVNMERLRRKLKIRQIVEAQEPDFSNRFVTKFGNDVSNSEGEPKRKKPRTVTFRSRMGNTMWTEKYRPQTFFDLLGNERTNRRILSWLNQWNEVVFKRPTPDMMIPEFMALNEQHGEPRSGQGRSNLQNGDGEENRDPFNRPYHKIMLIYGPPGTGKTSIAHVIANQLGYEVSEINASDERAGAEVRARVRNGLQNRSLSGKPTCLIADEIDGASEQGFIRYLTSVLYRDEHATAQLRKGGTLDGAKNNKGGGKARQILRRPMIAICNDAYASSLEKLRPLCEMVAFKKSNTRQIKTRLRDICSKEGLGTVDEKVLDAVVECSSGDLRSCINFFQFHGSSCLTTSSEQSTFENEAKGRDGITDDAMKDTQIAWYLLASEIFNRKGRTSKPAQRKKIQSFVLSLPHNQLQRVVSACFNAILECSSTGLKKLEETSRWLYFGDVVSRKCRAFTGRAEIGTYEGAVINEVFEKFNDVDVFSSARANDGGRLHFGTRDTFGDMKIQTRETMQRISKNPQLRLSVDELSILSSIVIPTGVSLQEFSSSADKVDHAVSVARKLGFHYETKSTRGKDGEFSNFHDKTHIMVPNLAVFLMSQSTVSKQEAVIQRLQRHYLRRREAQKALEERERKREAAEVARGIVSEKNGAVGGKALSSAEFFKKKYSEMSTKLSHGQEKGDAGTKKVARGLGMLAVIRKKSSGGNGNADGERKEKGVMSANANRIWIKYHEGFSNAVRKEITWSHLFG</sequence>
<evidence type="ECO:0000256" key="2">
    <source>
        <dbReference type="ARBA" id="ARBA00022741"/>
    </source>
</evidence>